<dbReference type="AlphaFoldDB" id="A0A397U7Q8"/>
<organism evidence="2 3">
    <name type="scientific">Gigaspora rosea</name>
    <dbReference type="NCBI Taxonomy" id="44941"/>
    <lineage>
        <taxon>Eukaryota</taxon>
        <taxon>Fungi</taxon>
        <taxon>Fungi incertae sedis</taxon>
        <taxon>Mucoromycota</taxon>
        <taxon>Glomeromycotina</taxon>
        <taxon>Glomeromycetes</taxon>
        <taxon>Diversisporales</taxon>
        <taxon>Gigasporaceae</taxon>
        <taxon>Gigaspora</taxon>
    </lineage>
</organism>
<reference evidence="2 3" key="1">
    <citation type="submission" date="2018-06" db="EMBL/GenBank/DDBJ databases">
        <title>Comparative genomics reveals the genomic features of Rhizophagus irregularis, R. cerebriforme, R. diaphanum and Gigaspora rosea, and their symbiotic lifestyle signature.</title>
        <authorList>
            <person name="Morin E."/>
            <person name="San Clemente H."/>
            <person name="Chen E.C.H."/>
            <person name="De La Providencia I."/>
            <person name="Hainaut M."/>
            <person name="Kuo A."/>
            <person name="Kohler A."/>
            <person name="Murat C."/>
            <person name="Tang N."/>
            <person name="Roy S."/>
            <person name="Loubradou J."/>
            <person name="Henrissat B."/>
            <person name="Grigoriev I.V."/>
            <person name="Corradi N."/>
            <person name="Roux C."/>
            <person name="Martin F.M."/>
        </authorList>
    </citation>
    <scope>NUCLEOTIDE SEQUENCE [LARGE SCALE GENOMIC DNA]</scope>
    <source>
        <strain evidence="2 3">DAOM 194757</strain>
    </source>
</reference>
<protein>
    <submittedName>
        <fullName evidence="2">Uncharacterized protein</fullName>
    </submittedName>
</protein>
<keyword evidence="3" id="KW-1185">Reference proteome</keyword>
<accession>A0A397U7Q8</accession>
<dbReference type="OrthoDB" id="5600249at2759"/>
<comment type="caution">
    <text evidence="2">The sequence shown here is derived from an EMBL/GenBank/DDBJ whole genome shotgun (WGS) entry which is preliminary data.</text>
</comment>
<gene>
    <name evidence="2" type="ORF">C2G38_2217551</name>
</gene>
<proteinExistence type="predicted"/>
<feature type="compositionally biased region" description="Low complexity" evidence="1">
    <location>
        <begin position="10"/>
        <end position="24"/>
    </location>
</feature>
<evidence type="ECO:0000313" key="3">
    <source>
        <dbReference type="Proteomes" id="UP000266673"/>
    </source>
</evidence>
<feature type="region of interest" description="Disordered" evidence="1">
    <location>
        <begin position="1"/>
        <end position="42"/>
    </location>
</feature>
<sequence>MIYQPHPNKSLSSDDLIISSPSQSTKKKNKRPLTEDDTNSDNKLWTDSAIKLLLSYISEKFFNYRKNKEKFYINAALHIGGKTSAQVRGKVQGLVKKYTEEKKEETEKGTSK</sequence>
<evidence type="ECO:0000256" key="1">
    <source>
        <dbReference type="SAM" id="MobiDB-lite"/>
    </source>
</evidence>
<dbReference type="EMBL" id="QKWP01001843">
    <property type="protein sequence ID" value="RIB06270.1"/>
    <property type="molecule type" value="Genomic_DNA"/>
</dbReference>
<dbReference type="Proteomes" id="UP000266673">
    <property type="component" value="Unassembled WGS sequence"/>
</dbReference>
<name>A0A397U7Q8_9GLOM</name>
<evidence type="ECO:0000313" key="2">
    <source>
        <dbReference type="EMBL" id="RIB06270.1"/>
    </source>
</evidence>